<dbReference type="RefSeq" id="WP_149286904.1">
    <property type="nucleotide sequence ID" value="NZ_CP038437.2"/>
</dbReference>
<reference evidence="1" key="1">
    <citation type="submission" date="2021-02" db="EMBL/GenBank/DDBJ databases">
        <title>Strain Y2R2, a novel species of the genus Halomonas.</title>
        <authorList>
            <person name="Huang H."/>
        </authorList>
    </citation>
    <scope>NUCLEOTIDE SEQUENCE</scope>
    <source>
        <strain evidence="1">Y2R2</strain>
    </source>
</reference>
<keyword evidence="1" id="KW-0282">Flagellum</keyword>
<organism evidence="1 2">
    <name type="scientific">Halomonas binhaiensis</name>
    <dbReference type="NCBI Taxonomy" id="2562282"/>
    <lineage>
        <taxon>Bacteria</taxon>
        <taxon>Pseudomonadati</taxon>
        <taxon>Pseudomonadota</taxon>
        <taxon>Gammaproteobacteria</taxon>
        <taxon>Oceanospirillales</taxon>
        <taxon>Halomonadaceae</taxon>
        <taxon>Halomonas</taxon>
    </lineage>
</organism>
<evidence type="ECO:0000313" key="2">
    <source>
        <dbReference type="Proteomes" id="UP000324285"/>
    </source>
</evidence>
<keyword evidence="1" id="KW-0969">Cilium</keyword>
<dbReference type="KEGG" id="hbh:E4T21_21085"/>
<evidence type="ECO:0000313" key="1">
    <source>
        <dbReference type="EMBL" id="QEM83784.1"/>
    </source>
</evidence>
<keyword evidence="1" id="KW-0966">Cell projection</keyword>
<dbReference type="EMBL" id="CP038437">
    <property type="protein sequence ID" value="QEM83784.1"/>
    <property type="molecule type" value="Genomic_DNA"/>
</dbReference>
<proteinExistence type="predicted"/>
<dbReference type="Proteomes" id="UP000324285">
    <property type="component" value="Chromosome"/>
</dbReference>
<dbReference type="Pfam" id="PF06366">
    <property type="entry name" value="FlhE"/>
    <property type="match status" value="1"/>
</dbReference>
<dbReference type="InterPro" id="IPR009420">
    <property type="entry name" value="FlhE"/>
</dbReference>
<keyword evidence="2" id="KW-1185">Reference proteome</keyword>
<name>A0A5C1NKA9_9GAMM</name>
<dbReference type="OrthoDB" id="7064581at2"/>
<dbReference type="AlphaFoldDB" id="A0A5C1NKA9"/>
<accession>A0A5C1NKA9</accession>
<protein>
    <submittedName>
        <fullName evidence="1">Flagellar protein FlhE</fullName>
    </submittedName>
</protein>
<sequence>MANIQISMASCRALRLWSIKIGQVVLLNICLIVFASSATATPGAWSATAPRLNVASSEIPRRSALLRPPSGPIKGAITRVSWHYRAPPGSRLSAYLCANQHCQYLAAEGGASDAFHGLPASAPLQFRFRLHPDQRPVTIEALDVLVNHR</sequence>
<gene>
    <name evidence="1" type="ORF">E4T21_21085</name>
</gene>